<protein>
    <recommendedName>
        <fullName evidence="1">DUF4440 domain-containing protein</fullName>
    </recommendedName>
</protein>
<dbReference type="InterPro" id="IPR032710">
    <property type="entry name" value="NTF2-like_dom_sf"/>
</dbReference>
<accession>U3A220</accession>
<organism evidence="2 3">
    <name type="scientific">Vibrio proteolyticus NBRC 13287</name>
    <dbReference type="NCBI Taxonomy" id="1219065"/>
    <lineage>
        <taxon>Bacteria</taxon>
        <taxon>Pseudomonadati</taxon>
        <taxon>Pseudomonadota</taxon>
        <taxon>Gammaproteobacteria</taxon>
        <taxon>Vibrionales</taxon>
        <taxon>Vibrionaceae</taxon>
        <taxon>Vibrio</taxon>
    </lineage>
</organism>
<dbReference type="Proteomes" id="UP000016570">
    <property type="component" value="Unassembled WGS sequence"/>
</dbReference>
<reference evidence="2 3" key="1">
    <citation type="submission" date="2013-09" db="EMBL/GenBank/DDBJ databases">
        <title>Whole genome shotgun sequence of Vibrio proteolyticus NBRC 13287.</title>
        <authorList>
            <person name="Isaki S."/>
            <person name="Hosoyama A."/>
            <person name="Numata M."/>
            <person name="Hashimoto M."/>
            <person name="Hosoyama Y."/>
            <person name="Tsuchikane K."/>
            <person name="Noguchi M."/>
            <person name="Hirakata S."/>
            <person name="Ichikawa N."/>
            <person name="Ohji S."/>
            <person name="Yamazoe A."/>
            <person name="Fujita N."/>
        </authorList>
    </citation>
    <scope>NUCLEOTIDE SEQUENCE [LARGE SCALE GENOMIC DNA]</scope>
    <source>
        <strain evidence="2 3">NBRC 13287</strain>
    </source>
</reference>
<keyword evidence="3" id="KW-1185">Reference proteome</keyword>
<proteinExistence type="predicted"/>
<sequence>MHEGVEMQRKDIEDSEQRLKRAMLESDVMTLSDLLSDSLIFVNHLGQRIGKAADIAMHQAGQLKLGVIELSEMQIILLADSAIVQTNAAIEGRYEGQEASGEFVFTRVWARENNMLRVVAAHASLLLPQNG</sequence>
<evidence type="ECO:0000259" key="1">
    <source>
        <dbReference type="Pfam" id="PF14534"/>
    </source>
</evidence>
<comment type="caution">
    <text evidence="2">The sequence shown here is derived from an EMBL/GenBank/DDBJ whole genome shotgun (WGS) entry which is preliminary data.</text>
</comment>
<evidence type="ECO:0000313" key="2">
    <source>
        <dbReference type="EMBL" id="GAD67372.1"/>
    </source>
</evidence>
<dbReference type="Pfam" id="PF14534">
    <property type="entry name" value="DUF4440"/>
    <property type="match status" value="1"/>
</dbReference>
<dbReference type="eggNOG" id="COG4994">
    <property type="taxonomic scope" value="Bacteria"/>
</dbReference>
<dbReference type="STRING" id="1219065.VPR01S_07_01720"/>
<name>U3A220_VIBPR</name>
<dbReference type="Gene3D" id="3.10.450.50">
    <property type="match status" value="1"/>
</dbReference>
<dbReference type="InterPro" id="IPR027843">
    <property type="entry name" value="DUF4440"/>
</dbReference>
<dbReference type="EMBL" id="BATJ01000007">
    <property type="protein sequence ID" value="GAD67372.1"/>
    <property type="molecule type" value="Genomic_DNA"/>
</dbReference>
<evidence type="ECO:0000313" key="3">
    <source>
        <dbReference type="Proteomes" id="UP000016570"/>
    </source>
</evidence>
<dbReference type="AlphaFoldDB" id="U3A220"/>
<feature type="domain" description="DUF4440" evidence="1">
    <location>
        <begin position="12"/>
        <end position="114"/>
    </location>
</feature>
<dbReference type="SUPFAM" id="SSF54427">
    <property type="entry name" value="NTF2-like"/>
    <property type="match status" value="1"/>
</dbReference>
<gene>
    <name evidence="2" type="ORF">VPR01S_07_01720</name>
</gene>